<dbReference type="SMART" id="SM00401">
    <property type="entry name" value="ZnF_GATA"/>
    <property type="match status" value="1"/>
</dbReference>
<gene>
    <name evidence="10" type="ORF">KIN20_020391</name>
</gene>
<dbReference type="InterPro" id="IPR000679">
    <property type="entry name" value="Znf_GATA"/>
</dbReference>
<dbReference type="PANTHER" id="PTHR10071:SF281">
    <property type="entry name" value="BOX A-BINDING FACTOR-RELATED"/>
    <property type="match status" value="1"/>
</dbReference>
<evidence type="ECO:0000256" key="2">
    <source>
        <dbReference type="ARBA" id="ARBA00022723"/>
    </source>
</evidence>
<dbReference type="GO" id="GO:0008270">
    <property type="term" value="F:zinc ion binding"/>
    <property type="evidence" value="ECO:0007669"/>
    <property type="project" value="UniProtKB-KW"/>
</dbReference>
<dbReference type="CDD" id="cd00202">
    <property type="entry name" value="ZnF_GATA"/>
    <property type="match status" value="1"/>
</dbReference>
<evidence type="ECO:0000313" key="10">
    <source>
        <dbReference type="EMBL" id="KAJ1361195.1"/>
    </source>
</evidence>
<protein>
    <recommendedName>
        <fullName evidence="9">GATA-type domain-containing protein</fullName>
    </recommendedName>
</protein>
<evidence type="ECO:0000256" key="8">
    <source>
        <dbReference type="PROSITE-ProRule" id="PRU00094"/>
    </source>
</evidence>
<dbReference type="GO" id="GO:0045944">
    <property type="term" value="P:positive regulation of transcription by RNA polymerase II"/>
    <property type="evidence" value="ECO:0007669"/>
    <property type="project" value="TreeGrafter"/>
</dbReference>
<evidence type="ECO:0000256" key="5">
    <source>
        <dbReference type="ARBA" id="ARBA00023015"/>
    </source>
</evidence>
<evidence type="ECO:0000259" key="9">
    <source>
        <dbReference type="PROSITE" id="PS50114"/>
    </source>
</evidence>
<comment type="subcellular location">
    <subcellularLocation>
        <location evidence="1">Nucleus</location>
    </subcellularLocation>
</comment>
<dbReference type="SUPFAM" id="SSF57716">
    <property type="entry name" value="Glucocorticoid receptor-like (DNA-binding domain)"/>
    <property type="match status" value="1"/>
</dbReference>
<dbReference type="Proteomes" id="UP001196413">
    <property type="component" value="Unassembled WGS sequence"/>
</dbReference>
<dbReference type="PROSITE" id="PS00344">
    <property type="entry name" value="GATA_ZN_FINGER_1"/>
    <property type="match status" value="1"/>
</dbReference>
<dbReference type="PRINTS" id="PR00619">
    <property type="entry name" value="GATAZNFINGER"/>
</dbReference>
<evidence type="ECO:0000256" key="3">
    <source>
        <dbReference type="ARBA" id="ARBA00022771"/>
    </source>
</evidence>
<comment type="caution">
    <text evidence="10">The sequence shown here is derived from an EMBL/GenBank/DDBJ whole genome shotgun (WGS) entry which is preliminary data.</text>
</comment>
<proteinExistence type="predicted"/>
<reference evidence="10" key="1">
    <citation type="submission" date="2021-06" db="EMBL/GenBank/DDBJ databases">
        <title>Parelaphostrongylus tenuis whole genome reference sequence.</title>
        <authorList>
            <person name="Garwood T.J."/>
            <person name="Larsen P.A."/>
            <person name="Fountain-Jones N.M."/>
            <person name="Garbe J.R."/>
            <person name="Macchietto M.G."/>
            <person name="Kania S.A."/>
            <person name="Gerhold R.W."/>
            <person name="Richards J.E."/>
            <person name="Wolf T.M."/>
        </authorList>
    </citation>
    <scope>NUCLEOTIDE SEQUENCE</scope>
    <source>
        <strain evidence="10">MNPRO001-30</strain>
        <tissue evidence="10">Meninges</tissue>
    </source>
</reference>
<evidence type="ECO:0000256" key="1">
    <source>
        <dbReference type="ARBA" id="ARBA00004123"/>
    </source>
</evidence>
<evidence type="ECO:0000256" key="4">
    <source>
        <dbReference type="ARBA" id="ARBA00022833"/>
    </source>
</evidence>
<dbReference type="GO" id="GO:0045165">
    <property type="term" value="P:cell fate commitment"/>
    <property type="evidence" value="ECO:0007669"/>
    <property type="project" value="TreeGrafter"/>
</dbReference>
<dbReference type="Gene3D" id="3.30.50.10">
    <property type="entry name" value="Erythroid Transcription Factor GATA-1, subunit A"/>
    <property type="match status" value="1"/>
</dbReference>
<organism evidence="10 11">
    <name type="scientific">Parelaphostrongylus tenuis</name>
    <name type="common">Meningeal worm</name>
    <dbReference type="NCBI Taxonomy" id="148309"/>
    <lineage>
        <taxon>Eukaryota</taxon>
        <taxon>Metazoa</taxon>
        <taxon>Ecdysozoa</taxon>
        <taxon>Nematoda</taxon>
        <taxon>Chromadorea</taxon>
        <taxon>Rhabditida</taxon>
        <taxon>Rhabditina</taxon>
        <taxon>Rhabditomorpha</taxon>
        <taxon>Strongyloidea</taxon>
        <taxon>Metastrongylidae</taxon>
        <taxon>Parelaphostrongylus</taxon>
    </lineage>
</organism>
<keyword evidence="11" id="KW-1185">Reference proteome</keyword>
<dbReference type="Pfam" id="PF00320">
    <property type="entry name" value="GATA"/>
    <property type="match status" value="1"/>
</dbReference>
<dbReference type="GO" id="GO:0005634">
    <property type="term" value="C:nucleus"/>
    <property type="evidence" value="ECO:0007669"/>
    <property type="project" value="UniProtKB-SubCell"/>
</dbReference>
<sequence length="355" mass="39513">MDAIHSSPGNSIEYGPPLNINQGDDNRFSAIDLYHIPNQLAKMATVTVTVHKPLVSPGTSPANIARNLQQHHCEYSLYVQANKPPRTGVVEYGIVCTNCGTETTSKWRRGDEGRIECNACNVYFRMYGRKSPASMRRDTIVRRRRFPYHHSSDVAHGSKSAHFGNLQKAATYQYQNSVSSSEATITQNNIAQPFNLSKPQSTASQNFFAPSSSDFTHSQPTFTLSNVYYNTQNPMMMSYTAGGNVFSAINSRRQLSPSVVNDQHTFSRQSRSTSVGCDVFGGQMLATFPNETLNVMKLDTDGEMVSLSGNDTEGFQKKECQSAIENLIKQEPVETHMFHDDQCQNQYSEAIKESS</sequence>
<dbReference type="InterPro" id="IPR039355">
    <property type="entry name" value="Transcription_factor_GATA"/>
</dbReference>
<evidence type="ECO:0000256" key="6">
    <source>
        <dbReference type="ARBA" id="ARBA00023163"/>
    </source>
</evidence>
<keyword evidence="2" id="KW-0479">Metal-binding</keyword>
<keyword evidence="4" id="KW-0862">Zinc</keyword>
<evidence type="ECO:0000313" key="11">
    <source>
        <dbReference type="Proteomes" id="UP001196413"/>
    </source>
</evidence>
<dbReference type="GO" id="GO:0000981">
    <property type="term" value="F:DNA-binding transcription factor activity, RNA polymerase II-specific"/>
    <property type="evidence" value="ECO:0007669"/>
    <property type="project" value="TreeGrafter"/>
</dbReference>
<dbReference type="PANTHER" id="PTHR10071">
    <property type="entry name" value="TRANSCRIPTION FACTOR GATA FAMILY MEMBER"/>
    <property type="match status" value="1"/>
</dbReference>
<name>A0AAD5QTH3_PARTN</name>
<dbReference type="EMBL" id="JAHQIW010004131">
    <property type="protein sequence ID" value="KAJ1361195.1"/>
    <property type="molecule type" value="Genomic_DNA"/>
</dbReference>
<keyword evidence="7" id="KW-0539">Nucleus</keyword>
<dbReference type="PROSITE" id="PS50114">
    <property type="entry name" value="GATA_ZN_FINGER_2"/>
    <property type="match status" value="1"/>
</dbReference>
<keyword evidence="5" id="KW-0805">Transcription regulation</keyword>
<dbReference type="GO" id="GO:0000122">
    <property type="term" value="P:negative regulation of transcription by RNA polymerase II"/>
    <property type="evidence" value="ECO:0007669"/>
    <property type="project" value="TreeGrafter"/>
</dbReference>
<keyword evidence="6" id="KW-0804">Transcription</keyword>
<accession>A0AAD5QTH3</accession>
<dbReference type="InterPro" id="IPR013088">
    <property type="entry name" value="Znf_NHR/GATA"/>
</dbReference>
<feature type="domain" description="GATA-type" evidence="9">
    <location>
        <begin position="90"/>
        <end position="144"/>
    </location>
</feature>
<keyword evidence="3 8" id="KW-0863">Zinc-finger</keyword>
<dbReference type="AlphaFoldDB" id="A0AAD5QTH3"/>
<evidence type="ECO:0000256" key="7">
    <source>
        <dbReference type="ARBA" id="ARBA00023242"/>
    </source>
</evidence>
<dbReference type="GO" id="GO:0000978">
    <property type="term" value="F:RNA polymerase II cis-regulatory region sequence-specific DNA binding"/>
    <property type="evidence" value="ECO:0007669"/>
    <property type="project" value="TreeGrafter"/>
</dbReference>